<feature type="non-terminal residue" evidence="1">
    <location>
        <position position="1"/>
    </location>
</feature>
<dbReference type="OrthoDB" id="2418574at2759"/>
<protein>
    <submittedName>
        <fullName evidence="1">5695_t:CDS:1</fullName>
    </submittedName>
</protein>
<accession>A0A9N9NKL4</accession>
<dbReference type="EMBL" id="CAJVPQ010016821">
    <property type="protein sequence ID" value="CAG8746709.1"/>
    <property type="molecule type" value="Genomic_DNA"/>
</dbReference>
<organism evidence="1 2">
    <name type="scientific">Funneliformis caledonium</name>
    <dbReference type="NCBI Taxonomy" id="1117310"/>
    <lineage>
        <taxon>Eukaryota</taxon>
        <taxon>Fungi</taxon>
        <taxon>Fungi incertae sedis</taxon>
        <taxon>Mucoromycota</taxon>
        <taxon>Glomeromycotina</taxon>
        <taxon>Glomeromycetes</taxon>
        <taxon>Glomerales</taxon>
        <taxon>Glomeraceae</taxon>
        <taxon>Funneliformis</taxon>
    </lineage>
</organism>
<dbReference type="Proteomes" id="UP000789570">
    <property type="component" value="Unassembled WGS sequence"/>
</dbReference>
<comment type="caution">
    <text evidence="1">The sequence shown here is derived from an EMBL/GenBank/DDBJ whole genome shotgun (WGS) entry which is preliminary data.</text>
</comment>
<reference evidence="1" key="1">
    <citation type="submission" date="2021-06" db="EMBL/GenBank/DDBJ databases">
        <authorList>
            <person name="Kallberg Y."/>
            <person name="Tangrot J."/>
            <person name="Rosling A."/>
        </authorList>
    </citation>
    <scope>NUCLEOTIDE SEQUENCE</scope>
    <source>
        <strain evidence="1">UK204</strain>
    </source>
</reference>
<dbReference type="AlphaFoldDB" id="A0A9N9NKL4"/>
<keyword evidence="2" id="KW-1185">Reference proteome</keyword>
<evidence type="ECO:0000313" key="1">
    <source>
        <dbReference type="EMBL" id="CAG8746709.1"/>
    </source>
</evidence>
<sequence length="78" mass="9117">RPTAEYIVDTLQIWFEGSDKNFVNQFKAADEINLANPVREISQLVNQSAIFTSRRLPTIPMVNDYRTRQFDLMLPEEN</sequence>
<proteinExistence type="predicted"/>
<name>A0A9N9NKL4_9GLOM</name>
<evidence type="ECO:0000313" key="2">
    <source>
        <dbReference type="Proteomes" id="UP000789570"/>
    </source>
</evidence>
<gene>
    <name evidence="1" type="ORF">FCALED_LOCUS16011</name>
</gene>